<reference evidence="3" key="1">
    <citation type="journal article" date="2016" name="Nature">
        <title>The genome of the seagrass Zostera marina reveals angiosperm adaptation to the sea.</title>
        <authorList>
            <person name="Olsen J.L."/>
            <person name="Rouze P."/>
            <person name="Verhelst B."/>
            <person name="Lin Y.-C."/>
            <person name="Bayer T."/>
            <person name="Collen J."/>
            <person name="Dattolo E."/>
            <person name="De Paoli E."/>
            <person name="Dittami S."/>
            <person name="Maumus F."/>
            <person name="Michel G."/>
            <person name="Kersting A."/>
            <person name="Lauritano C."/>
            <person name="Lohaus R."/>
            <person name="Toepel M."/>
            <person name="Tonon T."/>
            <person name="Vanneste K."/>
            <person name="Amirebrahimi M."/>
            <person name="Brakel J."/>
            <person name="Bostroem C."/>
            <person name="Chovatia M."/>
            <person name="Grimwood J."/>
            <person name="Jenkins J.W."/>
            <person name="Jueterbock A."/>
            <person name="Mraz A."/>
            <person name="Stam W.T."/>
            <person name="Tice H."/>
            <person name="Bornberg-Bauer E."/>
            <person name="Green P.J."/>
            <person name="Pearson G.A."/>
            <person name="Procaccini G."/>
            <person name="Duarte C.M."/>
            <person name="Schmutz J."/>
            <person name="Reusch T.B.H."/>
            <person name="Van de Peer Y."/>
        </authorList>
    </citation>
    <scope>NUCLEOTIDE SEQUENCE [LARGE SCALE GENOMIC DNA]</scope>
    <source>
        <strain evidence="3">cv. Finnish</strain>
    </source>
</reference>
<dbReference type="AlphaFoldDB" id="A0A0K9PQT2"/>
<comment type="caution">
    <text evidence="2">The sequence shown here is derived from an EMBL/GenBank/DDBJ whole genome shotgun (WGS) entry which is preliminary data.</text>
</comment>
<evidence type="ECO:0000313" key="2">
    <source>
        <dbReference type="EMBL" id="KMZ71428.1"/>
    </source>
</evidence>
<dbReference type="PANTHER" id="PTHR34792">
    <property type="entry name" value="OS02G0121500 PROTEIN"/>
    <property type="match status" value="1"/>
</dbReference>
<feature type="compositionally biased region" description="Low complexity" evidence="1">
    <location>
        <begin position="523"/>
        <end position="532"/>
    </location>
</feature>
<evidence type="ECO:0000313" key="3">
    <source>
        <dbReference type="Proteomes" id="UP000036987"/>
    </source>
</evidence>
<gene>
    <name evidence="2" type="ORF">ZOSMA_180G00190</name>
</gene>
<evidence type="ECO:0000256" key="1">
    <source>
        <dbReference type="SAM" id="MobiDB-lite"/>
    </source>
</evidence>
<dbReference type="OrthoDB" id="778649at2759"/>
<proteinExistence type="predicted"/>
<keyword evidence="3" id="KW-1185">Reference proteome</keyword>
<protein>
    <submittedName>
        <fullName evidence="2">Uncharacterized protein</fullName>
    </submittedName>
</protein>
<feature type="region of interest" description="Disordered" evidence="1">
    <location>
        <begin position="14"/>
        <end position="38"/>
    </location>
</feature>
<feature type="region of interest" description="Disordered" evidence="1">
    <location>
        <begin position="70"/>
        <end position="89"/>
    </location>
</feature>
<sequence>MDLMDGWKKVHKAKSCDDSCSDGGGSDEITRPPRVTSIPTNINTKKREKLNGKVVNGHVAVVPRKLRSAIQKRSSHGHEGGGMSKKRRFKQRSTVAYTLTKDEEEVVETLSSLSCIVSDHRIVGRLLSNENGDTQATNSTIIINEDRNGQAAKLPMIIAIEEESLGASSCMDYLDTEAKRSTHESGNNVEVDPTGSIVHAQPPSNNGILQQHVQLKVPTEKSEFVSPIPPLPVSTLPRQEIKSSKEFGQIIACQQETHSNDLNIIANTTSSRGNITEYFSAKTGAVRDSRSGPTENRSSIKKPLPGSDCRRRSWRKCASHVYISHLIRNCQLVEKNSHWQFTNTQPNKLEERRELHVVAGIKSTDVENCRPELKIEMLQQHNRANLRPDSNHTATSSSIYSPAKPTFDFLSLTGGIKQETSSSQLPVLSYLHTMPPSRPHHHHNMIPFSLPPAHYSNYPEHLAAQQQLPHYVSLPFYGLHMNGHVGVGGVGQQQHQQQQIWHAHLTNYRPPPPVIPKWQNGASPSSSSFSGSQQIMAIPFPSSGNPKRQQQQTAHHNLPGSYNDSSQLQVLCSPQRM</sequence>
<feature type="compositionally biased region" description="Polar residues" evidence="1">
    <location>
        <begin position="542"/>
        <end position="577"/>
    </location>
</feature>
<dbReference type="EMBL" id="LFYR01000674">
    <property type="protein sequence ID" value="KMZ71428.1"/>
    <property type="molecule type" value="Genomic_DNA"/>
</dbReference>
<accession>A0A0K9PQT2</accession>
<feature type="region of interest" description="Disordered" evidence="1">
    <location>
        <begin position="283"/>
        <end position="306"/>
    </location>
</feature>
<dbReference type="InterPro" id="IPR040305">
    <property type="entry name" value="At1g75730-like"/>
</dbReference>
<dbReference type="Proteomes" id="UP000036987">
    <property type="component" value="Unassembled WGS sequence"/>
</dbReference>
<feature type="region of interest" description="Disordered" evidence="1">
    <location>
        <begin position="514"/>
        <end position="577"/>
    </location>
</feature>
<organism evidence="2 3">
    <name type="scientific">Zostera marina</name>
    <name type="common">Eelgrass</name>
    <dbReference type="NCBI Taxonomy" id="29655"/>
    <lineage>
        <taxon>Eukaryota</taxon>
        <taxon>Viridiplantae</taxon>
        <taxon>Streptophyta</taxon>
        <taxon>Embryophyta</taxon>
        <taxon>Tracheophyta</taxon>
        <taxon>Spermatophyta</taxon>
        <taxon>Magnoliopsida</taxon>
        <taxon>Liliopsida</taxon>
        <taxon>Zosteraceae</taxon>
        <taxon>Zostera</taxon>
    </lineage>
</organism>
<name>A0A0K9PQT2_ZOSMR</name>
<dbReference type="PANTHER" id="PTHR34792:SF1">
    <property type="entry name" value="OS02G0121500 PROTEIN"/>
    <property type="match status" value="1"/>
</dbReference>